<dbReference type="OrthoDB" id="1650at2759"/>
<dbReference type="Proteomes" id="UP000028924">
    <property type="component" value="Unassembled WGS sequence"/>
</dbReference>
<keyword evidence="2" id="KW-0694">RNA-binding</keyword>
<dbReference type="KEGG" id="apro:F751_4583"/>
<dbReference type="GO" id="GO:0071035">
    <property type="term" value="P:nuclear polyadenylation-dependent rRNA catabolic process"/>
    <property type="evidence" value="ECO:0007669"/>
    <property type="project" value="TreeGrafter"/>
</dbReference>
<feature type="domain" description="RRP4 S1" evidence="3">
    <location>
        <begin position="88"/>
        <end position="160"/>
    </location>
</feature>
<evidence type="ECO:0000259" key="3">
    <source>
        <dbReference type="Pfam" id="PF21266"/>
    </source>
</evidence>
<keyword evidence="5" id="KW-1185">Reference proteome</keyword>
<dbReference type="InterPro" id="IPR048565">
    <property type="entry name" value="S1_RRP4"/>
</dbReference>
<dbReference type="GeneID" id="23615974"/>
<dbReference type="EMBL" id="KL662144">
    <property type="protein sequence ID" value="KFM27313.1"/>
    <property type="molecule type" value="Genomic_DNA"/>
</dbReference>
<dbReference type="InterPro" id="IPR012340">
    <property type="entry name" value="NA-bd_OB-fold"/>
</dbReference>
<dbReference type="GO" id="GO:0071038">
    <property type="term" value="P:TRAMP-dependent tRNA surveillance pathway"/>
    <property type="evidence" value="ECO:0007669"/>
    <property type="project" value="TreeGrafter"/>
</dbReference>
<dbReference type="eggNOG" id="KOG3013">
    <property type="taxonomic scope" value="Eukaryota"/>
</dbReference>
<accession>A0A087SNK9</accession>
<dbReference type="SUPFAM" id="SSF54791">
    <property type="entry name" value="Eukaryotic type KH-domain (KH-domain type I)"/>
    <property type="match status" value="1"/>
</dbReference>
<keyword evidence="1" id="KW-0271">Exosome</keyword>
<reference evidence="4 5" key="1">
    <citation type="journal article" date="2014" name="BMC Genomics">
        <title>Oil accumulation mechanisms of the oleaginous microalga Chlorella protothecoides revealed through its genome, transcriptomes, and proteomes.</title>
        <authorList>
            <person name="Gao C."/>
            <person name="Wang Y."/>
            <person name="Shen Y."/>
            <person name="Yan D."/>
            <person name="He X."/>
            <person name="Dai J."/>
            <person name="Wu Q."/>
        </authorList>
    </citation>
    <scope>NUCLEOTIDE SEQUENCE [LARGE SCALE GENOMIC DNA]</scope>
    <source>
        <strain evidence="4 5">0710</strain>
    </source>
</reference>
<dbReference type="AlphaFoldDB" id="A0A087SNK9"/>
<dbReference type="Gene3D" id="2.40.50.100">
    <property type="match status" value="1"/>
</dbReference>
<dbReference type="Pfam" id="PF21266">
    <property type="entry name" value="S1_RRP4"/>
    <property type="match status" value="1"/>
</dbReference>
<dbReference type="PANTHER" id="PTHR21321">
    <property type="entry name" value="PNAS-3 RELATED"/>
    <property type="match status" value="1"/>
</dbReference>
<name>A0A087SNK9_AUXPR</name>
<dbReference type="GO" id="GO:0000467">
    <property type="term" value="P:exonucleolytic trimming to generate mature 3'-end of 5.8S rRNA from tricistronic rRNA transcript (SSU-rRNA, 5.8S rRNA, LSU-rRNA)"/>
    <property type="evidence" value="ECO:0007669"/>
    <property type="project" value="TreeGrafter"/>
</dbReference>
<dbReference type="GO" id="GO:0071034">
    <property type="term" value="P:CUT catabolic process"/>
    <property type="evidence" value="ECO:0007669"/>
    <property type="project" value="TreeGrafter"/>
</dbReference>
<organism evidence="4 5">
    <name type="scientific">Auxenochlorella protothecoides</name>
    <name type="common">Green microalga</name>
    <name type="synonym">Chlorella protothecoides</name>
    <dbReference type="NCBI Taxonomy" id="3075"/>
    <lineage>
        <taxon>Eukaryota</taxon>
        <taxon>Viridiplantae</taxon>
        <taxon>Chlorophyta</taxon>
        <taxon>core chlorophytes</taxon>
        <taxon>Trebouxiophyceae</taxon>
        <taxon>Chlorellales</taxon>
        <taxon>Chlorellaceae</taxon>
        <taxon>Auxenochlorella</taxon>
    </lineage>
</organism>
<dbReference type="PANTHER" id="PTHR21321:SF4">
    <property type="entry name" value="EXOSOME COMPLEX COMPONENT RRP4"/>
    <property type="match status" value="1"/>
</dbReference>
<dbReference type="GO" id="GO:0003723">
    <property type="term" value="F:RNA binding"/>
    <property type="evidence" value="ECO:0007669"/>
    <property type="project" value="UniProtKB-KW"/>
</dbReference>
<dbReference type="STRING" id="3075.A0A087SNK9"/>
<dbReference type="InterPro" id="IPR036612">
    <property type="entry name" value="KH_dom_type_1_sf"/>
</dbReference>
<protein>
    <submittedName>
        <fullName evidence="4">Exosome complex component rrp4</fullName>
    </submittedName>
</protein>
<dbReference type="InterPro" id="IPR026699">
    <property type="entry name" value="Exosome_RNA_bind1/RRP40/RRP4"/>
</dbReference>
<evidence type="ECO:0000256" key="2">
    <source>
        <dbReference type="ARBA" id="ARBA00022884"/>
    </source>
</evidence>
<dbReference type="CDD" id="cd05789">
    <property type="entry name" value="S1_Rrp4"/>
    <property type="match status" value="1"/>
</dbReference>
<evidence type="ECO:0000313" key="5">
    <source>
        <dbReference type="Proteomes" id="UP000028924"/>
    </source>
</evidence>
<dbReference type="Gene3D" id="2.40.50.140">
    <property type="entry name" value="Nucleic acid-binding proteins"/>
    <property type="match status" value="1"/>
</dbReference>
<dbReference type="GO" id="GO:0034475">
    <property type="term" value="P:U4 snRNA 3'-end processing"/>
    <property type="evidence" value="ECO:0007669"/>
    <property type="project" value="TreeGrafter"/>
</dbReference>
<dbReference type="SUPFAM" id="SSF50249">
    <property type="entry name" value="Nucleic acid-binding proteins"/>
    <property type="match status" value="1"/>
</dbReference>
<gene>
    <name evidence="4" type="ORF">F751_4583</name>
</gene>
<dbReference type="GO" id="GO:0071051">
    <property type="term" value="P:poly(A)-dependent snoRNA 3'-end processing"/>
    <property type="evidence" value="ECO:0007669"/>
    <property type="project" value="TreeGrafter"/>
</dbReference>
<dbReference type="GO" id="GO:0000176">
    <property type="term" value="C:nuclear exosome (RNase complex)"/>
    <property type="evidence" value="ECO:0007669"/>
    <property type="project" value="TreeGrafter"/>
</dbReference>
<evidence type="ECO:0000256" key="1">
    <source>
        <dbReference type="ARBA" id="ARBA00022835"/>
    </source>
</evidence>
<dbReference type="RefSeq" id="XP_011400280.1">
    <property type="nucleotide sequence ID" value="XM_011401978.1"/>
</dbReference>
<dbReference type="GO" id="GO:0000177">
    <property type="term" value="C:cytoplasmic exosome (RNase complex)"/>
    <property type="evidence" value="ECO:0007669"/>
    <property type="project" value="TreeGrafter"/>
</dbReference>
<evidence type="ECO:0000313" key="4">
    <source>
        <dbReference type="EMBL" id="KFM27313.1"/>
    </source>
</evidence>
<proteinExistence type="predicted"/>
<sequence length="286" mass="29887">MSAIRVQRLDVAAPRTILEAGLAEAPSNLDSTRIVSIGDELDMGTDQESILRGHGTQTRAETGALVASVAGVVERVDQLVTVKTLRTRYVAEVGDVVVGRVAEIVGKRWRLDLGSRHEATLLLSAVDLPGGIQRRRTAEDELTMRAVFPEGTVLAVEVQSVHADGGLALHARSARYGALAGGTLVAVPGALVRRQARHFQRLDGRGVDLILGCNGGERQGVARVAQALRALATLYLPIDAGSVAGALQVADAVGVATPDMGSRAYLTALVEDVAAGRVATAADRGQ</sequence>